<dbReference type="RefSeq" id="WP_189521305.1">
    <property type="nucleotide sequence ID" value="NZ_JBEPLM010000001.1"/>
</dbReference>
<keyword evidence="3" id="KW-1185">Reference proteome</keyword>
<comment type="caution">
    <text evidence="2">The sequence shown here is derived from an EMBL/GenBank/DDBJ whole genome shotgun (WGS) entry which is preliminary data.</text>
</comment>
<dbReference type="Proteomes" id="UP001549036">
    <property type="component" value="Unassembled WGS sequence"/>
</dbReference>
<feature type="region of interest" description="Disordered" evidence="1">
    <location>
        <begin position="1"/>
        <end position="39"/>
    </location>
</feature>
<name>A0ABV2HKZ3_9HYPH</name>
<evidence type="ECO:0000313" key="3">
    <source>
        <dbReference type="Proteomes" id="UP001549036"/>
    </source>
</evidence>
<reference evidence="2 3" key="1">
    <citation type="submission" date="2024-06" db="EMBL/GenBank/DDBJ databases">
        <title>Genomic Encyclopedia of Type Strains, Phase IV (KMG-IV): sequencing the most valuable type-strain genomes for metagenomic binning, comparative biology and taxonomic classification.</title>
        <authorList>
            <person name="Goeker M."/>
        </authorList>
    </citation>
    <scope>NUCLEOTIDE SEQUENCE [LARGE SCALE GENOMIC DNA]</scope>
    <source>
        <strain evidence="2 3">DSM 29846</strain>
    </source>
</reference>
<proteinExistence type="predicted"/>
<evidence type="ECO:0000256" key="1">
    <source>
        <dbReference type="SAM" id="MobiDB-lite"/>
    </source>
</evidence>
<gene>
    <name evidence="2" type="ORF">ABID26_000623</name>
</gene>
<organism evidence="2 3">
    <name type="scientific">Mesorhizobium shonense</name>
    <dbReference type="NCBI Taxonomy" id="1209948"/>
    <lineage>
        <taxon>Bacteria</taxon>
        <taxon>Pseudomonadati</taxon>
        <taxon>Pseudomonadota</taxon>
        <taxon>Alphaproteobacteria</taxon>
        <taxon>Hyphomicrobiales</taxon>
        <taxon>Phyllobacteriaceae</taxon>
        <taxon>Mesorhizobium</taxon>
    </lineage>
</organism>
<dbReference type="EMBL" id="JBEPLM010000001">
    <property type="protein sequence ID" value="MET3591244.1"/>
    <property type="molecule type" value="Genomic_DNA"/>
</dbReference>
<protein>
    <submittedName>
        <fullName evidence="2">Uncharacterized protein</fullName>
    </submittedName>
</protein>
<sequence length="52" mass="5578">MLREGSAHGSSSFVGPTKSDGNFMIESKDGRELTGGSYEPFNLEIREAADAQ</sequence>
<evidence type="ECO:0000313" key="2">
    <source>
        <dbReference type="EMBL" id="MET3591244.1"/>
    </source>
</evidence>
<accession>A0ABV2HKZ3</accession>